<dbReference type="Gene3D" id="3.40.50.720">
    <property type="entry name" value="NAD(P)-binding Rossmann-like Domain"/>
    <property type="match status" value="2"/>
</dbReference>
<feature type="region of interest" description="Disordered" evidence="20">
    <location>
        <begin position="1"/>
        <end position="20"/>
    </location>
</feature>
<dbReference type="PANTHER" id="PTHR43078">
    <property type="entry name" value="UDP-GLUCURONIC ACID DECARBOXYLASE-RELATED"/>
    <property type="match status" value="1"/>
</dbReference>
<comment type="function">
    <text evidence="16">Catalyzes the NAD-dependent decarboxylation of UDP-glucuronic acid to UDP-xylose. Necessary for the biosynthesis of the core tetrasaccharide in glycosaminoglycan biosynthesis.</text>
</comment>
<evidence type="ECO:0000256" key="1">
    <source>
        <dbReference type="ARBA" id="ARBA00001911"/>
    </source>
</evidence>
<comment type="similarity">
    <text evidence="4">Belongs to the NAD(P)-dependent epimerase/dehydratase family. UDP-glucuronic acid decarboxylase subfamily.</text>
</comment>
<evidence type="ECO:0000256" key="5">
    <source>
        <dbReference type="ARBA" id="ARBA00012290"/>
    </source>
</evidence>
<keyword evidence="10" id="KW-1133">Transmembrane helix</keyword>
<dbReference type="Proteomes" id="UP001234989">
    <property type="component" value="Chromosome 5"/>
</dbReference>
<feature type="compositionally biased region" description="Polar residues" evidence="20">
    <location>
        <begin position="1"/>
        <end position="10"/>
    </location>
</feature>
<evidence type="ECO:0000256" key="2">
    <source>
        <dbReference type="ARBA" id="ARBA00004323"/>
    </source>
</evidence>
<evidence type="ECO:0000256" key="11">
    <source>
        <dbReference type="ARBA" id="ARBA00023027"/>
    </source>
</evidence>
<feature type="domain" description="NAD(P)-binding" evidence="21">
    <location>
        <begin position="33"/>
        <end position="356"/>
    </location>
</feature>
<dbReference type="PANTHER" id="PTHR43078:SF42">
    <property type="entry name" value="UDP-GLUCURONATE DECARBOXYLASE"/>
    <property type="match status" value="1"/>
</dbReference>
<evidence type="ECO:0000256" key="7">
    <source>
        <dbReference type="ARBA" id="ARBA00022692"/>
    </source>
</evidence>
<evidence type="ECO:0000256" key="8">
    <source>
        <dbReference type="ARBA" id="ARBA00022793"/>
    </source>
</evidence>
<keyword evidence="15" id="KW-0456">Lyase</keyword>
<evidence type="ECO:0000313" key="22">
    <source>
        <dbReference type="EMBL" id="WMV31514.1"/>
    </source>
</evidence>
<sequence length="372" mass="41996">MASNGNNHVSTKPPPEPSPLRKAKFFQANMRILVTGGAGFIGSHLVDKLMENEKNEVIVADNYFTGSKDNLKKWIGHPRFELIRHDVTEPLLIEVDQIYHLACPASPIFYKYNPVKTIKTNVIGTLNMLGLAKRTGARSEPSSLCTYYLVLGNVGPLSHHLFLVQNRILLTSTSEVYGDPLVHPQDETYWGNVNPIGVRSCYDEGKRVAETLMFDYHRQHGIEIRIARIFNTYGPRMNIDDGRVVSNFIAQAIRDEPLTVQLPGTQTRSFCYVSDMVNGLMRLMDGENTGPINIGNPGEFTMLELAENVKELINPEVKIITVENTPDDPRQRKPDITKAKELLGWEPKVKLRDGLPLMEEDFRDRLGISRKK</sequence>
<evidence type="ECO:0000256" key="16">
    <source>
        <dbReference type="ARBA" id="ARBA00025005"/>
    </source>
</evidence>
<comment type="catalytic activity">
    <reaction evidence="19">
        <text>UDP-alpha-D-glucuronate + H(+) = UDP-alpha-D-xylose + CO2</text>
        <dbReference type="Rhea" id="RHEA:23916"/>
        <dbReference type="ChEBI" id="CHEBI:15378"/>
        <dbReference type="ChEBI" id="CHEBI:16526"/>
        <dbReference type="ChEBI" id="CHEBI:57632"/>
        <dbReference type="ChEBI" id="CHEBI:58052"/>
        <dbReference type="EC" id="4.1.1.35"/>
    </reaction>
    <physiologicalReaction direction="left-to-right" evidence="19">
        <dbReference type="Rhea" id="RHEA:23917"/>
    </physiologicalReaction>
</comment>
<evidence type="ECO:0000256" key="4">
    <source>
        <dbReference type="ARBA" id="ARBA00007505"/>
    </source>
</evidence>
<keyword evidence="9" id="KW-0735">Signal-anchor</keyword>
<dbReference type="FunFam" id="3.40.50.720:FF:000065">
    <property type="entry name" value="UDP-glucuronic acid decarboxylase 1"/>
    <property type="match status" value="1"/>
</dbReference>
<dbReference type="InterPro" id="IPR036291">
    <property type="entry name" value="NAD(P)-bd_dom_sf"/>
</dbReference>
<proteinExistence type="inferred from homology"/>
<dbReference type="GO" id="GO:0000139">
    <property type="term" value="C:Golgi membrane"/>
    <property type="evidence" value="ECO:0007669"/>
    <property type="project" value="UniProtKB-SubCell"/>
</dbReference>
<comment type="cofactor">
    <cofactor evidence="1">
        <name>NAD(+)</name>
        <dbReference type="ChEBI" id="CHEBI:57540"/>
    </cofactor>
</comment>
<comment type="pathway">
    <text evidence="3">Nucleotide-sugar biosynthesis; UDP-alpha-D-xylose biosynthesis; UDP-alpha-D-xylose from UDP-alpha-D-glucuronate: step 1/1.</text>
</comment>
<evidence type="ECO:0000259" key="21">
    <source>
        <dbReference type="Pfam" id="PF16363"/>
    </source>
</evidence>
<dbReference type="InterPro" id="IPR016040">
    <property type="entry name" value="NAD(P)-bd_dom"/>
</dbReference>
<organism evidence="22 23">
    <name type="scientific">Solanum verrucosum</name>
    <dbReference type="NCBI Taxonomy" id="315347"/>
    <lineage>
        <taxon>Eukaryota</taxon>
        <taxon>Viridiplantae</taxon>
        <taxon>Streptophyta</taxon>
        <taxon>Embryophyta</taxon>
        <taxon>Tracheophyta</taxon>
        <taxon>Spermatophyta</taxon>
        <taxon>Magnoliopsida</taxon>
        <taxon>eudicotyledons</taxon>
        <taxon>Gunneridae</taxon>
        <taxon>Pentapetalae</taxon>
        <taxon>asterids</taxon>
        <taxon>lamiids</taxon>
        <taxon>Solanales</taxon>
        <taxon>Solanaceae</taxon>
        <taxon>Solanoideae</taxon>
        <taxon>Solaneae</taxon>
        <taxon>Solanum</taxon>
    </lineage>
</organism>
<keyword evidence="14" id="KW-0325">Glycoprotein</keyword>
<evidence type="ECO:0000256" key="13">
    <source>
        <dbReference type="ARBA" id="ARBA00023136"/>
    </source>
</evidence>
<dbReference type="SUPFAM" id="SSF51735">
    <property type="entry name" value="NAD(P)-binding Rossmann-fold domains"/>
    <property type="match status" value="1"/>
</dbReference>
<dbReference type="EMBL" id="CP133616">
    <property type="protein sequence ID" value="WMV31514.1"/>
    <property type="molecule type" value="Genomic_DNA"/>
</dbReference>
<evidence type="ECO:0000256" key="6">
    <source>
        <dbReference type="ARBA" id="ARBA00018816"/>
    </source>
</evidence>
<evidence type="ECO:0000256" key="3">
    <source>
        <dbReference type="ARBA" id="ARBA00005100"/>
    </source>
</evidence>
<evidence type="ECO:0000256" key="17">
    <source>
        <dbReference type="ARBA" id="ARBA00031585"/>
    </source>
</evidence>
<dbReference type="CDD" id="cd05230">
    <property type="entry name" value="UGD_SDR_e"/>
    <property type="match status" value="1"/>
</dbReference>
<evidence type="ECO:0000256" key="19">
    <source>
        <dbReference type="ARBA" id="ARBA00049410"/>
    </source>
</evidence>
<evidence type="ECO:0000256" key="20">
    <source>
        <dbReference type="SAM" id="MobiDB-lite"/>
    </source>
</evidence>
<evidence type="ECO:0000256" key="10">
    <source>
        <dbReference type="ARBA" id="ARBA00022989"/>
    </source>
</evidence>
<dbReference type="EC" id="4.1.1.35" evidence="5"/>
<protein>
    <recommendedName>
        <fullName evidence="6">UDP-glucuronic acid decarboxylase 1</fullName>
        <ecNumber evidence="5">4.1.1.35</ecNumber>
    </recommendedName>
    <alternativeName>
        <fullName evidence="17">UDP-glucuronate decarboxylase 1</fullName>
    </alternativeName>
</protein>
<gene>
    <name evidence="22" type="ORF">MTR67_024899</name>
</gene>
<evidence type="ECO:0000256" key="14">
    <source>
        <dbReference type="ARBA" id="ARBA00023180"/>
    </source>
</evidence>
<reference evidence="22" key="1">
    <citation type="submission" date="2023-08" db="EMBL/GenBank/DDBJ databases">
        <title>A de novo genome assembly of Solanum verrucosum Schlechtendal, a Mexican diploid species geographically isolated from the other diploid A-genome species in potato relatives.</title>
        <authorList>
            <person name="Hosaka K."/>
        </authorList>
    </citation>
    <scope>NUCLEOTIDE SEQUENCE</scope>
    <source>
        <tissue evidence="22">Young leaves</tissue>
    </source>
</reference>
<keyword evidence="7" id="KW-0812">Transmembrane</keyword>
<dbReference type="GO" id="GO:0070403">
    <property type="term" value="F:NAD+ binding"/>
    <property type="evidence" value="ECO:0007669"/>
    <property type="project" value="InterPro"/>
</dbReference>
<dbReference type="GO" id="GO:0048040">
    <property type="term" value="F:UDP-glucuronate decarboxylase activity"/>
    <property type="evidence" value="ECO:0007669"/>
    <property type="project" value="UniProtKB-EC"/>
</dbReference>
<comment type="subcellular location">
    <subcellularLocation>
        <location evidence="2">Golgi apparatus membrane</location>
        <topology evidence="2">Single-pass type II membrane protein</topology>
    </subcellularLocation>
    <subcellularLocation>
        <location evidence="18">Golgi apparatus</location>
        <location evidence="18">Golgi stack membrane</location>
    </subcellularLocation>
</comment>
<dbReference type="AlphaFoldDB" id="A0AAF0QW61"/>
<evidence type="ECO:0000256" key="12">
    <source>
        <dbReference type="ARBA" id="ARBA00023034"/>
    </source>
</evidence>
<name>A0AAF0QW61_SOLVR</name>
<evidence type="ECO:0000313" key="23">
    <source>
        <dbReference type="Proteomes" id="UP001234989"/>
    </source>
</evidence>
<keyword evidence="8" id="KW-0210">Decarboxylase</keyword>
<keyword evidence="13" id="KW-0472">Membrane</keyword>
<evidence type="ECO:0000256" key="9">
    <source>
        <dbReference type="ARBA" id="ARBA00022968"/>
    </source>
</evidence>
<evidence type="ECO:0000256" key="18">
    <source>
        <dbReference type="ARBA" id="ARBA00037859"/>
    </source>
</evidence>
<keyword evidence="23" id="KW-1185">Reference proteome</keyword>
<accession>A0AAF0QW61</accession>
<evidence type="ECO:0000256" key="15">
    <source>
        <dbReference type="ARBA" id="ARBA00023239"/>
    </source>
</evidence>
<dbReference type="FunFam" id="3.40.50.720:FF:000044">
    <property type="entry name" value="UDP-glucuronic acid decarboxylase 1"/>
    <property type="match status" value="1"/>
</dbReference>
<keyword evidence="12" id="KW-0333">Golgi apparatus</keyword>
<dbReference type="Pfam" id="PF16363">
    <property type="entry name" value="GDP_Man_Dehyd"/>
    <property type="match status" value="1"/>
</dbReference>
<dbReference type="InterPro" id="IPR044516">
    <property type="entry name" value="UXS-like"/>
</dbReference>
<keyword evidence="11" id="KW-0520">NAD</keyword>
<dbReference type="GO" id="GO:0042732">
    <property type="term" value="P:D-xylose metabolic process"/>
    <property type="evidence" value="ECO:0007669"/>
    <property type="project" value="InterPro"/>
</dbReference>
<dbReference type="GO" id="GO:0032580">
    <property type="term" value="C:Golgi cisterna membrane"/>
    <property type="evidence" value="ECO:0007669"/>
    <property type="project" value="UniProtKB-SubCell"/>
</dbReference>